<organism evidence="1 2">
    <name type="scientific">Mangrovivirga halotolerans</name>
    <dbReference type="NCBI Taxonomy" id="2993936"/>
    <lineage>
        <taxon>Bacteria</taxon>
        <taxon>Pseudomonadati</taxon>
        <taxon>Bacteroidota</taxon>
        <taxon>Cytophagia</taxon>
        <taxon>Cytophagales</taxon>
        <taxon>Mangrovivirgaceae</taxon>
        <taxon>Mangrovivirga</taxon>
    </lineage>
</organism>
<dbReference type="EMBL" id="JAPFQN010000005">
    <property type="protein sequence ID" value="MCX2743795.1"/>
    <property type="molecule type" value="Genomic_DNA"/>
</dbReference>
<accession>A0ABT3RPR7</accession>
<keyword evidence="2" id="KW-1185">Reference proteome</keyword>
<comment type="caution">
    <text evidence="1">The sequence shown here is derived from an EMBL/GenBank/DDBJ whole genome shotgun (WGS) entry which is preliminary data.</text>
</comment>
<evidence type="ECO:0000313" key="1">
    <source>
        <dbReference type="EMBL" id="MCX2743795.1"/>
    </source>
</evidence>
<name>A0ABT3RPR7_9BACT</name>
<sequence>MFNLFREDTNQGIFIKMMPSKLDNKSRDKASEYQILISITEGDKIAILIHPRSKRGQ</sequence>
<evidence type="ECO:0000313" key="2">
    <source>
        <dbReference type="Proteomes" id="UP001209885"/>
    </source>
</evidence>
<proteinExistence type="predicted"/>
<reference evidence="1 2" key="1">
    <citation type="submission" date="2022-11" db="EMBL/GenBank/DDBJ databases">
        <title>The characterization of three novel Bacteroidetes species and genomic analysis of their roles in tidal elemental geochemical cycles.</title>
        <authorList>
            <person name="Ma K."/>
        </authorList>
    </citation>
    <scope>NUCLEOTIDE SEQUENCE [LARGE SCALE GENOMIC DNA]</scope>
    <source>
        <strain evidence="1 2">M17</strain>
    </source>
</reference>
<gene>
    <name evidence="1" type="ORF">OO013_07960</name>
</gene>
<protein>
    <submittedName>
        <fullName evidence="1">Uncharacterized protein</fullName>
    </submittedName>
</protein>
<dbReference type="RefSeq" id="WP_266056219.1">
    <property type="nucleotide sequence ID" value="NZ_JAPFQN010000005.1"/>
</dbReference>
<dbReference type="Proteomes" id="UP001209885">
    <property type="component" value="Unassembled WGS sequence"/>
</dbReference>